<sequence>MYCTALIIFPFLKLILSVHLTHLPVRVSVHMCRSKEWISCGGCDLTGKDDLVSYTPEPLTIFPWGSNRNVLIALARGSPCLSRVVEGIFAAVGQPGLFQATVNAFRLGR</sequence>
<dbReference type="Proteomes" id="UP001244011">
    <property type="component" value="Unassembled WGS sequence"/>
</dbReference>
<dbReference type="GeneID" id="85306428"/>
<dbReference type="RefSeq" id="XP_060288928.1">
    <property type="nucleotide sequence ID" value="XM_060423241.1"/>
</dbReference>
<dbReference type="AlphaFoldDB" id="A0AAJ0C9M8"/>
<gene>
    <name evidence="2" type="ORF">QBC33DRAFT_28145</name>
</gene>
<feature type="signal peptide" evidence="1">
    <location>
        <begin position="1"/>
        <end position="17"/>
    </location>
</feature>
<keyword evidence="3" id="KW-1185">Reference proteome</keyword>
<protein>
    <recommendedName>
        <fullName evidence="4">Secreted protein</fullName>
    </recommendedName>
</protein>
<keyword evidence="1" id="KW-0732">Signal</keyword>
<evidence type="ECO:0000256" key="1">
    <source>
        <dbReference type="SAM" id="SignalP"/>
    </source>
</evidence>
<evidence type="ECO:0000313" key="3">
    <source>
        <dbReference type="Proteomes" id="UP001244011"/>
    </source>
</evidence>
<feature type="chain" id="PRO_5042464077" description="Secreted protein" evidence="1">
    <location>
        <begin position="18"/>
        <end position="109"/>
    </location>
</feature>
<reference evidence="2" key="1">
    <citation type="submission" date="2023-06" db="EMBL/GenBank/DDBJ databases">
        <title>Genome-scale phylogeny and comparative genomics of the fungal order Sordariales.</title>
        <authorList>
            <consortium name="Lawrence Berkeley National Laboratory"/>
            <person name="Hensen N."/>
            <person name="Bonometti L."/>
            <person name="Westerberg I."/>
            <person name="Brannstrom I.O."/>
            <person name="Guillou S."/>
            <person name="Cros-Aarteil S."/>
            <person name="Calhoun S."/>
            <person name="Haridas S."/>
            <person name="Kuo A."/>
            <person name="Mondo S."/>
            <person name="Pangilinan J."/>
            <person name="Riley R."/>
            <person name="Labutti K."/>
            <person name="Andreopoulos B."/>
            <person name="Lipzen A."/>
            <person name="Chen C."/>
            <person name="Yanf M."/>
            <person name="Daum C."/>
            <person name="Ng V."/>
            <person name="Clum A."/>
            <person name="Steindorff A."/>
            <person name="Ohm R."/>
            <person name="Martin F."/>
            <person name="Silar P."/>
            <person name="Natvig D."/>
            <person name="Lalanne C."/>
            <person name="Gautier V."/>
            <person name="Ament-Velasquez S.L."/>
            <person name="Kruys A."/>
            <person name="Hutchinson M.I."/>
            <person name="Powell A.J."/>
            <person name="Barry K."/>
            <person name="Miller A.N."/>
            <person name="Grigoriev I.V."/>
            <person name="Debuchy R."/>
            <person name="Gladieux P."/>
            <person name="Thoren M.H."/>
            <person name="Johannesson H."/>
        </authorList>
    </citation>
    <scope>NUCLEOTIDE SEQUENCE</scope>
    <source>
        <strain evidence="2">8032-3</strain>
    </source>
</reference>
<name>A0AAJ0C9M8_9PEZI</name>
<accession>A0AAJ0C9M8</accession>
<dbReference type="EMBL" id="MU838997">
    <property type="protein sequence ID" value="KAK1772715.1"/>
    <property type="molecule type" value="Genomic_DNA"/>
</dbReference>
<organism evidence="2 3">
    <name type="scientific">Phialemonium atrogriseum</name>
    <dbReference type="NCBI Taxonomy" id="1093897"/>
    <lineage>
        <taxon>Eukaryota</taxon>
        <taxon>Fungi</taxon>
        <taxon>Dikarya</taxon>
        <taxon>Ascomycota</taxon>
        <taxon>Pezizomycotina</taxon>
        <taxon>Sordariomycetes</taxon>
        <taxon>Sordariomycetidae</taxon>
        <taxon>Cephalothecales</taxon>
        <taxon>Cephalothecaceae</taxon>
        <taxon>Phialemonium</taxon>
    </lineage>
</organism>
<evidence type="ECO:0000313" key="2">
    <source>
        <dbReference type="EMBL" id="KAK1772715.1"/>
    </source>
</evidence>
<evidence type="ECO:0008006" key="4">
    <source>
        <dbReference type="Google" id="ProtNLM"/>
    </source>
</evidence>
<comment type="caution">
    <text evidence="2">The sequence shown here is derived from an EMBL/GenBank/DDBJ whole genome shotgun (WGS) entry which is preliminary data.</text>
</comment>
<proteinExistence type="predicted"/>